<evidence type="ECO:0000313" key="1">
    <source>
        <dbReference type="EMBL" id="SFB23105.1"/>
    </source>
</evidence>
<dbReference type="STRING" id="1120918.SAMN05216249_11438"/>
<reference evidence="1 2" key="1">
    <citation type="submission" date="2016-10" db="EMBL/GenBank/DDBJ databases">
        <authorList>
            <person name="de Groot N.N."/>
        </authorList>
    </citation>
    <scope>NUCLEOTIDE SEQUENCE [LARGE SCALE GENOMIC DNA]</scope>
    <source>
        <strain evidence="1 2">DSM 5522</strain>
    </source>
</reference>
<dbReference type="AlphaFoldDB" id="A0A1I0ZBW0"/>
<proteinExistence type="predicted"/>
<name>A0A1I0ZBW0_9FIRM</name>
<dbReference type="RefSeq" id="WP_092873171.1">
    <property type="nucleotide sequence ID" value="NZ_FOJY01000014.1"/>
</dbReference>
<gene>
    <name evidence="1" type="ORF">SAMN05216249_11438</name>
</gene>
<protein>
    <submittedName>
        <fullName evidence="1">Uncharacterized protein</fullName>
    </submittedName>
</protein>
<accession>A0A1I0ZBW0</accession>
<dbReference type="Proteomes" id="UP000198838">
    <property type="component" value="Unassembled WGS sequence"/>
</dbReference>
<evidence type="ECO:0000313" key="2">
    <source>
        <dbReference type="Proteomes" id="UP000198838"/>
    </source>
</evidence>
<dbReference type="OrthoDB" id="2081637at2"/>
<organism evidence="1 2">
    <name type="scientific">Acetitomaculum ruminis DSM 5522</name>
    <dbReference type="NCBI Taxonomy" id="1120918"/>
    <lineage>
        <taxon>Bacteria</taxon>
        <taxon>Bacillati</taxon>
        <taxon>Bacillota</taxon>
        <taxon>Clostridia</taxon>
        <taxon>Lachnospirales</taxon>
        <taxon>Lachnospiraceae</taxon>
        <taxon>Acetitomaculum</taxon>
    </lineage>
</organism>
<keyword evidence="2" id="KW-1185">Reference proteome</keyword>
<sequence length="421" mass="48272">MNKLRKYFFVMLSMLIVLSFNYMCVFAKETISLKEVSGLSDDTYNEKVPEETRTANYQIFEDNFKSANDYLRYNFSLDFSKMDSAAVCLVRKGYVGARIKVFDEKGNQILQKEVGYRHAKNWGFIDKPSADATICNYTITVTPISYQNKASNFRIIVGDKKDTELMMSGKDNAVLLDEYCESKVNLENNQYVPNVGEYWFKFTKSTRSVITVLSNVYNIHFKVLKASNLFPEYDSSLDNKSHKTSFLGNGPWKCAEKSDLTDIIDFDEYYLVVYSENPQNGLFLKTGTMATAVGNPVMSPGNITISPNIHMKINNSRYTPLYFNFNQITYLPNTAQAIDVNLEDVRLSYVDSWKIKTPDKPYWFTSPPTGYQKIDMNFVKDSLNNVSLNGTWCASIKASSSYKNLTITPSFYISYYYEFGD</sequence>
<dbReference type="EMBL" id="FOJY01000014">
    <property type="protein sequence ID" value="SFB23105.1"/>
    <property type="molecule type" value="Genomic_DNA"/>
</dbReference>